<keyword evidence="2" id="KW-0238">DNA-binding</keyword>
<dbReference type="RefSeq" id="WP_225233294.1">
    <property type="nucleotide sequence ID" value="NZ_JBAPLV010000020.1"/>
</dbReference>
<gene>
    <name evidence="6" type="ORF">UXQ13_17155</name>
</gene>
<reference evidence="6 7" key="1">
    <citation type="submission" date="2024-03" db="EMBL/GenBank/DDBJ databases">
        <title>Draft genome sequence of Klenkia terrae.</title>
        <authorList>
            <person name="Duangmal K."/>
            <person name="Chantavorakit T."/>
        </authorList>
    </citation>
    <scope>NUCLEOTIDE SEQUENCE [LARGE SCALE GENOMIC DNA]</scope>
    <source>
        <strain evidence="6 7">JCM 17786</strain>
    </source>
</reference>
<dbReference type="InterPro" id="IPR046335">
    <property type="entry name" value="LacI/GalR-like_sensor"/>
</dbReference>
<dbReference type="Proteomes" id="UP001373496">
    <property type="component" value="Unassembled WGS sequence"/>
</dbReference>
<dbReference type="Gene3D" id="3.40.50.2300">
    <property type="match status" value="2"/>
</dbReference>
<dbReference type="InterPro" id="IPR010982">
    <property type="entry name" value="Lambda_DNA-bd_dom_sf"/>
</dbReference>
<dbReference type="Pfam" id="PF00356">
    <property type="entry name" value="LacI"/>
    <property type="match status" value="1"/>
</dbReference>
<accession>A0ABU8E991</accession>
<dbReference type="SMART" id="SM00354">
    <property type="entry name" value="HTH_LACI"/>
    <property type="match status" value="1"/>
</dbReference>
<evidence type="ECO:0000259" key="5">
    <source>
        <dbReference type="PROSITE" id="PS50932"/>
    </source>
</evidence>
<keyword evidence="3" id="KW-0804">Transcription</keyword>
<sequence length="363" mass="37560">MHPDDGVERPTLASVAALAQVSKQTVSNVLNAPHLVSGATLDRVRAVIDEVGYRPLRAAQQMRSHRSQLIAMRIEPVREAFGGSVLDQFLHALTRSAEESGQRLVLFTADDAEAEVGAYDELVASFAVDAFVLTGTSHGDPRTAWLRRRRLPVASFGRPWDDPDGRSWVDVDGAAGTRAAVEHLVAQGHTRIAWLGWPAGSGTGDDRRAGWVDAMSSAGLPVAGLEAGLPDDLAVAQATALGLLAARGVTALVCASDSLALGALGAVQELGRRPGRDVAVVGFDDSPVAAALGLTSVAQPVVAAAAACIELLRGQLDPGPPGSPAADQPVLLPPRLVVRASSQRGDDAAPSAASLPFPPSGTH</sequence>
<dbReference type="Pfam" id="PF13377">
    <property type="entry name" value="Peripla_BP_3"/>
    <property type="match status" value="1"/>
</dbReference>
<name>A0ABU8E991_9ACTN</name>
<evidence type="ECO:0000256" key="4">
    <source>
        <dbReference type="SAM" id="MobiDB-lite"/>
    </source>
</evidence>
<dbReference type="EMBL" id="JBAPLV010000020">
    <property type="protein sequence ID" value="MEI4280203.1"/>
    <property type="molecule type" value="Genomic_DNA"/>
</dbReference>
<dbReference type="PANTHER" id="PTHR30146">
    <property type="entry name" value="LACI-RELATED TRANSCRIPTIONAL REPRESSOR"/>
    <property type="match status" value="1"/>
</dbReference>
<dbReference type="Gene3D" id="1.10.260.40">
    <property type="entry name" value="lambda repressor-like DNA-binding domains"/>
    <property type="match status" value="1"/>
</dbReference>
<keyword evidence="1" id="KW-0805">Transcription regulation</keyword>
<dbReference type="InterPro" id="IPR028082">
    <property type="entry name" value="Peripla_BP_I"/>
</dbReference>
<feature type="region of interest" description="Disordered" evidence="4">
    <location>
        <begin position="339"/>
        <end position="363"/>
    </location>
</feature>
<evidence type="ECO:0000256" key="3">
    <source>
        <dbReference type="ARBA" id="ARBA00023163"/>
    </source>
</evidence>
<dbReference type="CDD" id="cd01392">
    <property type="entry name" value="HTH_LacI"/>
    <property type="match status" value="1"/>
</dbReference>
<dbReference type="PANTHER" id="PTHR30146:SF109">
    <property type="entry name" value="HTH-TYPE TRANSCRIPTIONAL REGULATOR GALS"/>
    <property type="match status" value="1"/>
</dbReference>
<evidence type="ECO:0000313" key="6">
    <source>
        <dbReference type="EMBL" id="MEI4280203.1"/>
    </source>
</evidence>
<comment type="caution">
    <text evidence="6">The sequence shown here is derived from an EMBL/GenBank/DDBJ whole genome shotgun (WGS) entry which is preliminary data.</text>
</comment>
<keyword evidence="7" id="KW-1185">Reference proteome</keyword>
<dbReference type="PROSITE" id="PS50932">
    <property type="entry name" value="HTH_LACI_2"/>
    <property type="match status" value="1"/>
</dbReference>
<dbReference type="SUPFAM" id="SSF53822">
    <property type="entry name" value="Periplasmic binding protein-like I"/>
    <property type="match status" value="1"/>
</dbReference>
<evidence type="ECO:0000256" key="2">
    <source>
        <dbReference type="ARBA" id="ARBA00023125"/>
    </source>
</evidence>
<dbReference type="SUPFAM" id="SSF47413">
    <property type="entry name" value="lambda repressor-like DNA-binding domains"/>
    <property type="match status" value="1"/>
</dbReference>
<evidence type="ECO:0000313" key="7">
    <source>
        <dbReference type="Proteomes" id="UP001373496"/>
    </source>
</evidence>
<organism evidence="6 7">
    <name type="scientific">Klenkia terrae</name>
    <dbReference type="NCBI Taxonomy" id="1052259"/>
    <lineage>
        <taxon>Bacteria</taxon>
        <taxon>Bacillati</taxon>
        <taxon>Actinomycetota</taxon>
        <taxon>Actinomycetes</taxon>
        <taxon>Geodermatophilales</taxon>
        <taxon>Geodermatophilaceae</taxon>
        <taxon>Klenkia</taxon>
    </lineage>
</organism>
<evidence type="ECO:0000256" key="1">
    <source>
        <dbReference type="ARBA" id="ARBA00023015"/>
    </source>
</evidence>
<dbReference type="InterPro" id="IPR000843">
    <property type="entry name" value="HTH_LacI"/>
</dbReference>
<feature type="domain" description="HTH lacI-type" evidence="5">
    <location>
        <begin position="10"/>
        <end position="64"/>
    </location>
</feature>
<protein>
    <submittedName>
        <fullName evidence="6">Substrate-binding domain-containing protein</fullName>
    </submittedName>
</protein>
<proteinExistence type="predicted"/>